<feature type="region of interest" description="Disordered" evidence="2">
    <location>
        <begin position="1"/>
        <end position="21"/>
    </location>
</feature>
<gene>
    <name evidence="3" type="ORF">MM415B00727_0003</name>
</gene>
<accession>A0A6M3J0E2</accession>
<organism evidence="3">
    <name type="scientific">viral metagenome</name>
    <dbReference type="NCBI Taxonomy" id="1070528"/>
    <lineage>
        <taxon>unclassified sequences</taxon>
        <taxon>metagenomes</taxon>
        <taxon>organismal metagenomes</taxon>
    </lineage>
</organism>
<feature type="coiled-coil region" evidence="1">
    <location>
        <begin position="321"/>
        <end position="348"/>
    </location>
</feature>
<reference evidence="3" key="1">
    <citation type="submission" date="2020-03" db="EMBL/GenBank/DDBJ databases">
        <title>The deep terrestrial virosphere.</title>
        <authorList>
            <person name="Holmfeldt K."/>
            <person name="Nilsson E."/>
            <person name="Simone D."/>
            <person name="Lopez-Fernandez M."/>
            <person name="Wu X."/>
            <person name="de Brujin I."/>
            <person name="Lundin D."/>
            <person name="Andersson A."/>
            <person name="Bertilsson S."/>
            <person name="Dopson M."/>
        </authorList>
    </citation>
    <scope>NUCLEOTIDE SEQUENCE</scope>
    <source>
        <strain evidence="3">MM415B00727</strain>
    </source>
</reference>
<evidence type="ECO:0000256" key="2">
    <source>
        <dbReference type="SAM" id="MobiDB-lite"/>
    </source>
</evidence>
<evidence type="ECO:0000313" key="3">
    <source>
        <dbReference type="EMBL" id="QJA62775.1"/>
    </source>
</evidence>
<dbReference type="EMBL" id="MT141481">
    <property type="protein sequence ID" value="QJA62775.1"/>
    <property type="molecule type" value="Genomic_DNA"/>
</dbReference>
<protein>
    <submittedName>
        <fullName evidence="3">Uncharacterized protein</fullName>
    </submittedName>
</protein>
<keyword evidence="1" id="KW-0175">Coiled coil</keyword>
<sequence>MTQNSYLGSPLTDDDSDMIGESQLTDEQRKRLYDYGAKPYIDEATKRHEALDLAMQAQGMRFWQGREDEHYKQLQETDRLLAENVEVPMIQWEKQYGLQAKEQAEASQARGAQISGTYLGAPTLAATAQQQQYGLAATAQQQQYGLASRAQTTAEMEQASQAAARSAGLTGKLYGETTLAAQEIASKLSIADRQMTLQELIEQGQLSVQEKAQLTAATEQAEASGIRAQQMTLAELVEANRQMEERARLTGTYQGQTVSLETMQITPDDLSTFPGTFAGIERIQGLWKQQTGGLPTDEEILDLLSGKKVTLPAVQTLAYQAQALQEKQYELEKELQTTTLELEKAKATGDFEGQKTLEAQALELQAEIERGKVALEKAAFTGTLEGQQTLQAQAQTATFTGIYEGQQTLQALAQTASFTGDYNGQKTLEALAQDFNKKVEEAKLTGDYEGQRTLEALAQDFGEKVEAAKLTGTYEGQQTLQALAQDFQQKIQEAEVTGTYEGQQTLQAQSQAFQQKIQEASVTGVYPRQLSARDLGVSLGGLTDDNGDLNFQAVFKATEQLQQQFRASMGRDATAEEIGALLQGLPVNLGSNPTLAAVAQRAEATGYYGDEQTLARLAQDIDEKIRAAQLTGDYKGQQTLQSLAQDLEKAVQEAQLTGDYTGVTTLQAQAQEEVARVNRAELTGVYGSTAMSLDALGLGSGTNADGSMNATKVIQATEAIRAAFLEQVGRSPYSSEVADILSGKIVMAGQDTLAKTLQGTQTALEQAKLTGDLEGVATLQGRAMDLKETMDKRAADLAEAEVMGTMGSASFSRELLGIPADVDLATSSEMDIRAAEGAINESFQDRFGRNATSEEFNAIMRGQSITVAGQKTLAQLQYELTKQTKEAELTGKWDGVTTIQETQRLFENELQEAVITGTYKDAATIQEVQRLFENKLAEADRTGSLEVMVGDKLVKVETLEQQKLKFEKDMETRKQKFTERMETAAQTGYVVVGENGTITPQDLGVDATYLKDVSLAKLFDSPEVAAMRATYEYMSGGDTLTDAQVISLVQGGELKVDKVLRVETTAARAQREQNELDVAGLTGTIYGKKTEAARQFDEAMTNTTNMTTAQITQISAQVALADKELEQRILEFGATNQLALAELTGYFGGEGTPTTAADLGINVDTYEEKILSPEGDAMRETMKQAFKSSYGRDATNEELTSLLGGESINPGMSATLAAKQLTAQISSDNLNRAADAAKFATISGLDQDKFDQAVIESDRNYALSAQEIADRYQLDQQQFSLAKKELDAALTGKIGLSGSLTLADLGMRMIPADATPAEQKAYETALKAQSETLLGRELTGSEFAQLMRGGTITVPASENYTQAAKEAALAHGLDVAGFTEAASEFDKKMAASDRDAFLNAFGYYEDDPMKYSLDYKKFEEAKDQYDDTNEEREQIWINALQKAVKPDPDGRQLNLAALGVVPENRIYDLNQLTGEGYTADDFTRTASSMYPDTFYDSQIGRDLRERFTQIYGKDISPDRLKRLAQSGTIYDMDDIIKNDQIVNRQLYDEYATKISAAVNKLYGYAPTPLQVRDIMSGYSPVAMVPAFSDDDFAVLTALVNGHAYSVTPSDNSWAQGLGQGLGTFFGTLLTP</sequence>
<proteinExistence type="predicted"/>
<evidence type="ECO:0000256" key="1">
    <source>
        <dbReference type="SAM" id="Coils"/>
    </source>
</evidence>
<name>A0A6M3J0E2_9ZZZZ</name>